<organism evidence="3 4">
    <name type="scientific">Sulfuracidifex tepidarius</name>
    <dbReference type="NCBI Taxonomy" id="1294262"/>
    <lineage>
        <taxon>Archaea</taxon>
        <taxon>Thermoproteota</taxon>
        <taxon>Thermoprotei</taxon>
        <taxon>Sulfolobales</taxon>
        <taxon>Sulfolobaceae</taxon>
        <taxon>Sulfuracidifex</taxon>
    </lineage>
</organism>
<gene>
    <name evidence="3" type="ORF">IC007_0262</name>
</gene>
<dbReference type="InterPro" id="IPR007029">
    <property type="entry name" value="YHS_dom"/>
</dbReference>
<dbReference type="Gene3D" id="1.10.620.20">
    <property type="entry name" value="Ribonucleotide Reductase, subunit A"/>
    <property type="match status" value="1"/>
</dbReference>
<dbReference type="SMART" id="SM00746">
    <property type="entry name" value="TRASH"/>
    <property type="match status" value="1"/>
</dbReference>
<dbReference type="Proteomes" id="UP000325030">
    <property type="component" value="Chromosome"/>
</dbReference>
<dbReference type="Pfam" id="PF04945">
    <property type="entry name" value="YHS"/>
    <property type="match status" value="1"/>
</dbReference>
<evidence type="ECO:0000259" key="2">
    <source>
        <dbReference type="SMART" id="SM00746"/>
    </source>
</evidence>
<sequence>MDVDEGSNLKTMYKGKVYYFCSDGCKRAFQSNPEEYITGGPKGMPSSGHEHHEHHHEHHEHHHDCC</sequence>
<accession>A0A510DZZ5</accession>
<proteinExistence type="predicted"/>
<feature type="domain" description="TRASH" evidence="2">
    <location>
        <begin position="1"/>
        <end position="33"/>
    </location>
</feature>
<feature type="compositionally biased region" description="Basic residues" evidence="1">
    <location>
        <begin position="52"/>
        <end position="66"/>
    </location>
</feature>
<protein>
    <recommendedName>
        <fullName evidence="2">TRASH domain-containing protein</fullName>
    </recommendedName>
</protein>
<evidence type="ECO:0000256" key="1">
    <source>
        <dbReference type="SAM" id="MobiDB-lite"/>
    </source>
</evidence>
<dbReference type="InterPro" id="IPR012348">
    <property type="entry name" value="RNR-like"/>
</dbReference>
<dbReference type="InterPro" id="IPR011017">
    <property type="entry name" value="TRASH_dom"/>
</dbReference>
<name>A0A510DZZ5_9CREN</name>
<dbReference type="GO" id="GO:0016491">
    <property type="term" value="F:oxidoreductase activity"/>
    <property type="evidence" value="ECO:0007669"/>
    <property type="project" value="InterPro"/>
</dbReference>
<dbReference type="EMBL" id="AP018930">
    <property type="protein sequence ID" value="BBG25757.1"/>
    <property type="molecule type" value="Genomic_DNA"/>
</dbReference>
<dbReference type="SUPFAM" id="SSF47240">
    <property type="entry name" value="Ferritin-like"/>
    <property type="match status" value="1"/>
</dbReference>
<dbReference type="InterPro" id="IPR009078">
    <property type="entry name" value="Ferritin-like_SF"/>
</dbReference>
<feature type="region of interest" description="Disordered" evidence="1">
    <location>
        <begin position="36"/>
        <end position="66"/>
    </location>
</feature>
<reference evidence="4" key="1">
    <citation type="submission" date="2018-09" db="EMBL/GenBank/DDBJ databases">
        <title>Complete Genome Sequencing of Sulfolobus sp. JCM 16834.</title>
        <authorList>
            <person name="Kato S."/>
            <person name="Itoh T."/>
            <person name="Ohkuma M."/>
        </authorList>
    </citation>
    <scope>NUCLEOTIDE SEQUENCE [LARGE SCALE GENOMIC DNA]</scope>
    <source>
        <strain evidence="4">IC-007</strain>
    </source>
</reference>
<evidence type="ECO:0000313" key="3">
    <source>
        <dbReference type="EMBL" id="BBG25757.1"/>
    </source>
</evidence>
<dbReference type="AlphaFoldDB" id="A0A510DZZ5"/>
<evidence type="ECO:0000313" key="4">
    <source>
        <dbReference type="Proteomes" id="UP000325030"/>
    </source>
</evidence>